<feature type="compositionally biased region" description="Basic and acidic residues" evidence="2">
    <location>
        <begin position="283"/>
        <end position="296"/>
    </location>
</feature>
<gene>
    <name evidence="3" type="ORF">LPMP_061090</name>
</gene>
<dbReference type="EMBL" id="CP009375">
    <property type="protein sequence ID" value="AIN95668.1"/>
    <property type="molecule type" value="Genomic_DNA"/>
</dbReference>
<keyword evidence="1" id="KW-0175">Coiled coil</keyword>
<feature type="compositionally biased region" description="Low complexity" evidence="2">
    <location>
        <begin position="311"/>
        <end position="320"/>
    </location>
</feature>
<dbReference type="VEuPathDB" id="TriTrypDB:LPAL13_060017300"/>
<dbReference type="Proteomes" id="UP000063063">
    <property type="component" value="Chromosome 6"/>
</dbReference>
<feature type="region of interest" description="Disordered" evidence="2">
    <location>
        <begin position="282"/>
        <end position="338"/>
    </location>
</feature>
<evidence type="ECO:0000256" key="1">
    <source>
        <dbReference type="SAM" id="Coils"/>
    </source>
</evidence>
<accession>A0A088RIH1</accession>
<dbReference type="KEGG" id="lpan:LPMP_061090"/>
<feature type="region of interest" description="Disordered" evidence="2">
    <location>
        <begin position="230"/>
        <end position="251"/>
    </location>
</feature>
<feature type="region of interest" description="Disordered" evidence="2">
    <location>
        <begin position="567"/>
        <end position="612"/>
    </location>
</feature>
<feature type="compositionally biased region" description="Basic and acidic residues" evidence="2">
    <location>
        <begin position="688"/>
        <end position="704"/>
    </location>
</feature>
<feature type="compositionally biased region" description="Basic and acidic residues" evidence="2">
    <location>
        <begin position="846"/>
        <end position="858"/>
    </location>
</feature>
<protein>
    <submittedName>
        <fullName evidence="3">Uncharacterized protein</fullName>
    </submittedName>
</protein>
<organism evidence="3 4">
    <name type="scientific">Leishmania panamensis</name>
    <dbReference type="NCBI Taxonomy" id="5679"/>
    <lineage>
        <taxon>Eukaryota</taxon>
        <taxon>Discoba</taxon>
        <taxon>Euglenozoa</taxon>
        <taxon>Kinetoplastea</taxon>
        <taxon>Metakinetoplastina</taxon>
        <taxon>Trypanosomatida</taxon>
        <taxon>Trypanosomatidae</taxon>
        <taxon>Leishmaniinae</taxon>
        <taxon>Leishmania</taxon>
        <taxon>Leishmania guyanensis species complex</taxon>
    </lineage>
</organism>
<feature type="compositionally biased region" description="Low complexity" evidence="2">
    <location>
        <begin position="817"/>
        <end position="832"/>
    </location>
</feature>
<dbReference type="RefSeq" id="XP_010703990.1">
    <property type="nucleotide sequence ID" value="XM_010705688.1"/>
</dbReference>
<proteinExistence type="predicted"/>
<feature type="region of interest" description="Disordered" evidence="2">
    <location>
        <begin position="806"/>
        <end position="834"/>
    </location>
</feature>
<feature type="compositionally biased region" description="Polar residues" evidence="2">
    <location>
        <begin position="242"/>
        <end position="251"/>
    </location>
</feature>
<evidence type="ECO:0000256" key="2">
    <source>
        <dbReference type="SAM" id="MobiDB-lite"/>
    </source>
</evidence>
<name>A0A088RIH1_LEIPA</name>
<evidence type="ECO:0000313" key="3">
    <source>
        <dbReference type="EMBL" id="AIN95668.1"/>
    </source>
</evidence>
<dbReference type="GeneID" id="22572315"/>
<sequence length="1285" mass="138712">MNACRGAAPVAAHTLSHPHSHRPHLNLSPVFSSSLCCTPLALILPPPPPLHCVSDAHAIAPYSVQPTGCLLLPCTYGRLSSWSFQLIASFPSVSPLYRWLPRWRARVRPACAAVFFSLLPWRNPDNRSLPPLPLPLLARLFPFLPSSLPSPSAARAHTLSLSLLHTLLALALCICCWRACVRVARAFSPPPTSLPLPPSRFGVSLLLISFRASSLRHALEPRCARHIGRLMMSSPSPEKGSPGNSTAGGQHSSCGYHGAGYRSCVAENFHGRPAAHPFLRSLSSERSDSPSHDADPSRGLYSGVDKDARLSGSASCSSRSMDVSASAENDGGRTGTDAVLADRRPAGTECLRTGGSSAAMARTMSDLRATHSGMVVPPIQGIPHPGGLPPETPVECVKVKCRRESHRQLTATKGAFSCTTSLAVLQRVQPLQPNTHQVEPAGWTPIEPSPMRTGIADDIDIVEEYAEQMQRRAAAALASDRSPSIAVAKGACASTVRSPSAASRVFSDALWTPLEAIVMTETWKENAPLGVVASAQAMQPAEDCDDAEVQSKDTHAFMAERRRLRQQQRWHCSEGTTALAPPEAFAPSTSTPTRSGNKGNTDSESDVEQSGGRLHTTALTQSARHKHSVNGAASYRLSTTTHEFSSGRPQLPPPASRPDTNPSPSTMKGAGRTSRKPSTPMPRGFESFIEKGQQRRAEAERARLERTAEAAGELLIATSKQKHRNGDGSDTAPATAGQAAKPPRKMSMMPLPRVYESYVQMGQVRRAEANRKEAERCSDEIVNCTHHPLVNRPGAMPASFRGGAWGRRRASYPKPRPAAAGGEDGAPAAGGPSMSVFERLSHKVERCDQRPRQLEERGAQSFQPHASAPAAAVEDVGAQRRKTREVGRTVFEGAHLRARGDGHAATTASAAHASLKSKVPGGGAVFRRTHTVAFSITGTRTAATGYAAEEAIVPKKLQAEIEQHLAGMMRREEEHHAKWVKRLVAQAGEGVEGRHGHVALHPMTGEMAVQRVVNVRRALPSSRPVEGGEGAAHTARQETVLTPRATSAVAEKAGAAATPLRCATADHFYAHQLLAKKLKQQHLEELRLQRAEAELSECTFHPRLNDASEKMAQRLTEPLQKDCTHDVHNRSALATTPWEGEVGSDRRARSVPQFAECCGAHGHRPFVSSRSDILFQELNQASSLTHCYVPSPSEVLHPRPGEGGLDFSTEMAFNDDYSHSNTEGFACDMVDVEALEREATTLPCLPSGSMAEKLRNLKEMLREWKEIERECSSMLEQPCKADITE</sequence>
<feature type="coiled-coil region" evidence="1">
    <location>
        <begin position="1250"/>
        <end position="1277"/>
    </location>
</feature>
<keyword evidence="4" id="KW-1185">Reference proteome</keyword>
<dbReference type="VEuPathDB" id="TriTrypDB:LPMP_061090"/>
<dbReference type="OrthoDB" id="266401at2759"/>
<dbReference type="eggNOG" id="ENOG502SIE0">
    <property type="taxonomic scope" value="Eukaryota"/>
</dbReference>
<reference evidence="3 4" key="1">
    <citation type="journal article" date="2015" name="Sci. Rep.">
        <title>The genome of Leishmania panamensis: insights into genomics of the L. (Viannia) subgenus.</title>
        <authorList>
            <person name="Llanes A."/>
            <person name="Restrepo C.M."/>
            <person name="Vecchio G.D."/>
            <person name="Anguizola F.J."/>
            <person name="Lleonart R."/>
        </authorList>
    </citation>
    <scope>NUCLEOTIDE SEQUENCE [LARGE SCALE GENOMIC DNA]</scope>
    <source>
        <strain evidence="3 4">MHOM/PA/94/PSC-1</strain>
    </source>
</reference>
<evidence type="ECO:0000313" key="4">
    <source>
        <dbReference type="Proteomes" id="UP000063063"/>
    </source>
</evidence>
<feature type="region of interest" description="Disordered" evidence="2">
    <location>
        <begin position="640"/>
        <end position="704"/>
    </location>
</feature>
<feature type="compositionally biased region" description="Polar residues" evidence="2">
    <location>
        <begin position="587"/>
        <end position="602"/>
    </location>
</feature>
<feature type="region of interest" description="Disordered" evidence="2">
    <location>
        <begin position="716"/>
        <end position="746"/>
    </location>
</feature>
<feature type="region of interest" description="Disordered" evidence="2">
    <location>
        <begin position="846"/>
        <end position="881"/>
    </location>
</feature>